<proteinExistence type="predicted"/>
<dbReference type="GeneID" id="80519118"/>
<dbReference type="RefSeq" id="YP_010782354.1">
    <property type="nucleotide sequence ID" value="NC_075039.1"/>
</dbReference>
<reference evidence="1" key="2">
    <citation type="journal article" date="2018" name="Nat. Commun.">
        <title>Tailed giant Tupanvirus possesses the most complete translational apparatus of the known virosphere.</title>
        <authorList>
            <person name="Abrahao J."/>
            <person name="Silva L."/>
            <person name="Silva L.S."/>
            <person name="Khalil J.Y.B."/>
            <person name="Rodrigues R."/>
            <person name="Arantes T."/>
            <person name="Assis F."/>
            <person name="Boratto P."/>
            <person name="Andrade M."/>
            <person name="Kroon E.G."/>
            <person name="Ribeiro B."/>
            <person name="Bergier I."/>
            <person name="Seligmann H."/>
            <person name="Ghigo E."/>
            <person name="Colson P."/>
            <person name="Levasseur A."/>
            <person name="Kroemer G."/>
            <person name="Raoult D."/>
            <person name="La Scola B."/>
        </authorList>
    </citation>
    <scope>NUCLEOTIDE SEQUENCE [LARGE SCALE GENOMIC DNA]</scope>
    <source>
        <strain evidence="1">Soda lake</strain>
    </source>
</reference>
<dbReference type="KEGG" id="vg:80519118"/>
<dbReference type="EMBL" id="KY523104">
    <property type="protein sequence ID" value="QKU35678.1"/>
    <property type="molecule type" value="Genomic_DNA"/>
</dbReference>
<accession>A0A6N1NWK9</accession>
<organism evidence="1">
    <name type="scientific">Tupanvirus soda lake</name>
    <dbReference type="NCBI Taxonomy" id="2126985"/>
    <lineage>
        <taxon>Viruses</taxon>
        <taxon>Varidnaviria</taxon>
        <taxon>Bamfordvirae</taxon>
        <taxon>Nucleocytoviricota</taxon>
        <taxon>Megaviricetes</taxon>
        <taxon>Imitervirales</taxon>
        <taxon>Mimiviridae</taxon>
        <taxon>Megamimivirinae</taxon>
        <taxon>Tupanvirus</taxon>
        <taxon>Tupanvirus salinum</taxon>
    </lineage>
</organism>
<name>A0A6N1NWK9_9VIRU</name>
<sequence length="76" mass="9127">MSTTNKNSVLQNVLFNEIRHAMYFLPSEQLSILQCMSNKTRKQFYPNEKIWIDFKNKNGIFKDFRVEDFHNYKGSC</sequence>
<evidence type="ECO:0000313" key="1">
    <source>
        <dbReference type="EMBL" id="QKU35678.1"/>
    </source>
</evidence>
<protein>
    <submittedName>
        <fullName evidence="1">Putative orfan</fullName>
    </submittedName>
</protein>
<reference evidence="1" key="1">
    <citation type="submission" date="2017-01" db="EMBL/GenBank/DDBJ databases">
        <authorList>
            <person name="Assis F.L."/>
            <person name="Abrahao J.S."/>
            <person name="Silva L."/>
            <person name="Khalil J.B."/>
            <person name="Rodrigues R."/>
            <person name="Silva L.S."/>
            <person name="Arantes T."/>
            <person name="Boratto P."/>
            <person name="Andrade M."/>
            <person name="Kroon E.G."/>
            <person name="Ribeiro B."/>
            <person name="Bergier I."/>
            <person name="Seligmann H."/>
            <person name="Ghigo E."/>
            <person name="Colson P."/>
            <person name="Levasseur A."/>
            <person name="Raoult D."/>
            <person name="Scola B.L."/>
        </authorList>
    </citation>
    <scope>NUCLEOTIDE SEQUENCE</scope>
    <source>
        <strain evidence="1">Soda lake</strain>
    </source>
</reference>